<sequence>MIRMKKKKTTMNLLLSMAVLAAPATAFADNSDLLQKNAVETDQNVVVQNGSNQGDDGSIIVTPTGITQDTRIYASQAAGGRGSAEYEHYGNFKYDGRAYIKNIGNREFTYKLYTANQTLVYQGTLQPGKDVTLNLLQSVLKWNLSDGKGKVTIASPDGGTAEASFRYNVLD</sequence>
<evidence type="ECO:0000313" key="2">
    <source>
        <dbReference type="EMBL" id="ERI06829.1"/>
    </source>
</evidence>
<keyword evidence="3" id="KW-1185">Reference proteome</keyword>
<dbReference type="STRING" id="649747.HMPREF0083_05094"/>
<dbReference type="PATRIC" id="fig|649747.3.peg.4581"/>
<proteinExistence type="predicted"/>
<gene>
    <name evidence="2" type="ORF">HMPREF0083_05094</name>
</gene>
<dbReference type="EMBL" id="AWSJ01000312">
    <property type="protein sequence ID" value="ERI06829.1"/>
    <property type="molecule type" value="Genomic_DNA"/>
</dbReference>
<dbReference type="HOGENOM" id="CLU_1559781_0_0_9"/>
<dbReference type="Proteomes" id="UP000016511">
    <property type="component" value="Unassembled WGS sequence"/>
</dbReference>
<evidence type="ECO:0000313" key="3">
    <source>
        <dbReference type="Proteomes" id="UP000016511"/>
    </source>
</evidence>
<comment type="caution">
    <text evidence="2">The sequence shown here is derived from an EMBL/GenBank/DDBJ whole genome shotgun (WGS) entry which is preliminary data.</text>
</comment>
<feature type="chain" id="PRO_5004620706" evidence="1">
    <location>
        <begin position="29"/>
        <end position="171"/>
    </location>
</feature>
<accession>U1WE68</accession>
<evidence type="ECO:0000256" key="1">
    <source>
        <dbReference type="SAM" id="SignalP"/>
    </source>
</evidence>
<feature type="signal peptide" evidence="1">
    <location>
        <begin position="1"/>
        <end position="28"/>
    </location>
</feature>
<name>U1WE68_ANEAE</name>
<reference evidence="2 3" key="1">
    <citation type="submission" date="2013-08" db="EMBL/GenBank/DDBJ databases">
        <authorList>
            <person name="Weinstock G."/>
            <person name="Sodergren E."/>
            <person name="Wylie T."/>
            <person name="Fulton L."/>
            <person name="Fulton R."/>
            <person name="Fronick C."/>
            <person name="O'Laughlin M."/>
            <person name="Godfrey J."/>
            <person name="Miner T."/>
            <person name="Herter B."/>
            <person name="Appelbaum E."/>
            <person name="Cordes M."/>
            <person name="Lek S."/>
            <person name="Wollam A."/>
            <person name="Pepin K.H."/>
            <person name="Palsikar V.B."/>
            <person name="Mitreva M."/>
            <person name="Wilson R.K."/>
        </authorList>
    </citation>
    <scope>NUCLEOTIDE SEQUENCE [LARGE SCALE GENOMIC DNA]</scope>
    <source>
        <strain evidence="2 3">ATCC 12856</strain>
    </source>
</reference>
<dbReference type="AlphaFoldDB" id="U1WE68"/>
<keyword evidence="1" id="KW-0732">Signal</keyword>
<protein>
    <submittedName>
        <fullName evidence="2">Uncharacterized protein</fullName>
    </submittedName>
</protein>
<organism evidence="2 3">
    <name type="scientific">Aneurinibacillus aneurinilyticus ATCC 12856</name>
    <dbReference type="NCBI Taxonomy" id="649747"/>
    <lineage>
        <taxon>Bacteria</taxon>
        <taxon>Bacillati</taxon>
        <taxon>Bacillota</taxon>
        <taxon>Bacilli</taxon>
        <taxon>Bacillales</taxon>
        <taxon>Paenibacillaceae</taxon>
        <taxon>Aneurinibacillus group</taxon>
        <taxon>Aneurinibacillus</taxon>
    </lineage>
</organism>